<sequence>MNDPYRIITTKADLVALFRWIPLTDHKRLYLTNPPYIKITIKGRPYRQQEIMLSLRTSMFTI</sequence>
<proteinExistence type="predicted"/>
<comment type="caution">
    <text evidence="1">The sequence shown here is derived from an EMBL/GenBank/DDBJ whole genome shotgun (WGS) entry which is preliminary data.</text>
</comment>
<name>A0A2P5CG43_PARAD</name>
<dbReference type="Proteomes" id="UP000237105">
    <property type="component" value="Unassembled WGS sequence"/>
</dbReference>
<evidence type="ECO:0000313" key="1">
    <source>
        <dbReference type="EMBL" id="PON60016.1"/>
    </source>
</evidence>
<keyword evidence="2" id="KW-1185">Reference proteome</keyword>
<dbReference type="EMBL" id="JXTB01000134">
    <property type="protein sequence ID" value="PON60016.1"/>
    <property type="molecule type" value="Genomic_DNA"/>
</dbReference>
<organism evidence="1 2">
    <name type="scientific">Parasponia andersonii</name>
    <name type="common">Sponia andersonii</name>
    <dbReference type="NCBI Taxonomy" id="3476"/>
    <lineage>
        <taxon>Eukaryota</taxon>
        <taxon>Viridiplantae</taxon>
        <taxon>Streptophyta</taxon>
        <taxon>Embryophyta</taxon>
        <taxon>Tracheophyta</taxon>
        <taxon>Spermatophyta</taxon>
        <taxon>Magnoliopsida</taxon>
        <taxon>eudicotyledons</taxon>
        <taxon>Gunneridae</taxon>
        <taxon>Pentapetalae</taxon>
        <taxon>rosids</taxon>
        <taxon>fabids</taxon>
        <taxon>Rosales</taxon>
        <taxon>Cannabaceae</taxon>
        <taxon>Parasponia</taxon>
    </lineage>
</organism>
<gene>
    <name evidence="1" type="ORF">PanWU01x14_155300</name>
</gene>
<protein>
    <submittedName>
        <fullName evidence="1">Uncharacterized protein</fullName>
    </submittedName>
</protein>
<accession>A0A2P5CG43</accession>
<dbReference type="AlphaFoldDB" id="A0A2P5CG43"/>
<evidence type="ECO:0000313" key="2">
    <source>
        <dbReference type="Proteomes" id="UP000237105"/>
    </source>
</evidence>
<reference evidence="2" key="1">
    <citation type="submission" date="2016-06" db="EMBL/GenBank/DDBJ databases">
        <title>Parallel loss of symbiosis genes in relatives of nitrogen-fixing non-legume Parasponia.</title>
        <authorList>
            <person name="Van Velzen R."/>
            <person name="Holmer R."/>
            <person name="Bu F."/>
            <person name="Rutten L."/>
            <person name="Van Zeijl A."/>
            <person name="Liu W."/>
            <person name="Santuari L."/>
            <person name="Cao Q."/>
            <person name="Sharma T."/>
            <person name="Shen D."/>
            <person name="Roswanjaya Y."/>
            <person name="Wardhani T."/>
            <person name="Kalhor M.S."/>
            <person name="Jansen J."/>
            <person name="Van den Hoogen J."/>
            <person name="Gungor B."/>
            <person name="Hartog M."/>
            <person name="Hontelez J."/>
            <person name="Verver J."/>
            <person name="Yang W.-C."/>
            <person name="Schijlen E."/>
            <person name="Repin R."/>
            <person name="Schilthuizen M."/>
            <person name="Schranz E."/>
            <person name="Heidstra R."/>
            <person name="Miyata K."/>
            <person name="Fedorova E."/>
            <person name="Kohlen W."/>
            <person name="Bisseling T."/>
            <person name="Smit S."/>
            <person name="Geurts R."/>
        </authorList>
    </citation>
    <scope>NUCLEOTIDE SEQUENCE [LARGE SCALE GENOMIC DNA]</scope>
    <source>
        <strain evidence="2">cv. WU1-14</strain>
    </source>
</reference>